<reference evidence="2" key="1">
    <citation type="submission" date="2022-06" db="EMBL/GenBank/DDBJ databases">
        <title>Aquibacillus sp. a new bacterium isolated from soil saline samples.</title>
        <authorList>
            <person name="Galisteo C."/>
            <person name="De La Haba R."/>
            <person name="Sanchez-Porro C."/>
            <person name="Ventosa A."/>
        </authorList>
    </citation>
    <scope>NUCLEOTIDE SEQUENCE</scope>
    <source>
        <strain evidence="2">JCM 12387</strain>
    </source>
</reference>
<name>A0A9X4AL91_9BACI</name>
<sequence>MFGEQIVGSLERFLRIVVRVAWLNCLWIAFTLMGLVFAGVFPATTAAISVSRKWVQNKEDVSVFQTFKKSYKKEFLKSNIIGIVLTFIAAILFLNYHALLQFGDQMPVVVVFAYYFIILLYSILVIWIFPLLTHYQSSIKNHFKNAFIIGITNLPITLLISLFIFIIIYISLEIPSMFIFCTMSLLAIIVSFLSMRVFEKIDHSNIDMLEQNPTVETNH</sequence>
<feature type="transmembrane region" description="Helical" evidence="1">
    <location>
        <begin position="112"/>
        <end position="133"/>
    </location>
</feature>
<keyword evidence="1" id="KW-0812">Transmembrane</keyword>
<dbReference type="Proteomes" id="UP001145072">
    <property type="component" value="Unassembled WGS sequence"/>
</dbReference>
<evidence type="ECO:0000256" key="1">
    <source>
        <dbReference type="SAM" id="Phobius"/>
    </source>
</evidence>
<evidence type="ECO:0000313" key="3">
    <source>
        <dbReference type="Proteomes" id="UP001145072"/>
    </source>
</evidence>
<feature type="transmembrane region" description="Helical" evidence="1">
    <location>
        <begin position="177"/>
        <end position="198"/>
    </location>
</feature>
<protein>
    <submittedName>
        <fullName evidence="2">YesL family protein</fullName>
    </submittedName>
</protein>
<accession>A0A9X4AL91</accession>
<keyword evidence="1" id="KW-0472">Membrane</keyword>
<proteinExistence type="predicted"/>
<evidence type="ECO:0000313" key="2">
    <source>
        <dbReference type="EMBL" id="MDC3422228.1"/>
    </source>
</evidence>
<dbReference type="InterPro" id="IPR006938">
    <property type="entry name" value="DUF624"/>
</dbReference>
<comment type="caution">
    <text evidence="2">The sequence shown here is derived from an EMBL/GenBank/DDBJ whole genome shotgun (WGS) entry which is preliminary data.</text>
</comment>
<dbReference type="Pfam" id="PF04854">
    <property type="entry name" value="DUF624"/>
    <property type="match status" value="1"/>
</dbReference>
<keyword evidence="3" id="KW-1185">Reference proteome</keyword>
<feature type="transmembrane region" description="Helical" evidence="1">
    <location>
        <begin position="145"/>
        <end position="171"/>
    </location>
</feature>
<organism evidence="2 3">
    <name type="scientific">Aquibacillus koreensis</name>
    <dbReference type="NCBI Taxonomy" id="279446"/>
    <lineage>
        <taxon>Bacteria</taxon>
        <taxon>Bacillati</taxon>
        <taxon>Bacillota</taxon>
        <taxon>Bacilli</taxon>
        <taxon>Bacillales</taxon>
        <taxon>Bacillaceae</taxon>
        <taxon>Aquibacillus</taxon>
    </lineage>
</organism>
<feature type="transmembrane region" description="Helical" evidence="1">
    <location>
        <begin position="20"/>
        <end position="48"/>
    </location>
</feature>
<dbReference type="AlphaFoldDB" id="A0A9X4AL91"/>
<dbReference type="RefSeq" id="WP_259868062.1">
    <property type="nucleotide sequence ID" value="NZ_JAMQJZ010000018.1"/>
</dbReference>
<keyword evidence="1" id="KW-1133">Transmembrane helix</keyword>
<gene>
    <name evidence="2" type="ORF">NC661_17910</name>
</gene>
<dbReference type="EMBL" id="JAMQJZ010000018">
    <property type="protein sequence ID" value="MDC3422228.1"/>
    <property type="molecule type" value="Genomic_DNA"/>
</dbReference>
<feature type="transmembrane region" description="Helical" evidence="1">
    <location>
        <begin position="78"/>
        <end position="100"/>
    </location>
</feature>